<evidence type="ECO:0000256" key="2">
    <source>
        <dbReference type="ARBA" id="ARBA00005699"/>
    </source>
</evidence>
<proteinExistence type="inferred from homology"/>
<dbReference type="EMBL" id="KB097495">
    <property type="protein sequence ID" value="ESN96292.1"/>
    <property type="molecule type" value="Genomic_DNA"/>
</dbReference>
<evidence type="ECO:0000256" key="8">
    <source>
        <dbReference type="ARBA" id="ARBA00023136"/>
    </source>
</evidence>
<dbReference type="GO" id="GO:0031966">
    <property type="term" value="C:mitochondrial membrane"/>
    <property type="evidence" value="ECO:0007669"/>
    <property type="project" value="UniProtKB-SubCell"/>
</dbReference>
<keyword evidence="9 10" id="KW-0066">ATP synthesis</keyword>
<keyword evidence="3 10" id="KW-0813">Transport</keyword>
<dbReference type="InterPro" id="IPR016702">
    <property type="entry name" value="ATP5MG_metazoa"/>
</dbReference>
<dbReference type="EnsemblMetazoa" id="HelroT189182">
    <property type="protein sequence ID" value="HelroP189182"/>
    <property type="gene ID" value="HelroG189182"/>
</dbReference>
<keyword evidence="6 10" id="KW-0406">Ion transport</keyword>
<dbReference type="FunCoup" id="T1FQR4">
    <property type="interactions" value="324"/>
</dbReference>
<dbReference type="InParanoid" id="T1FQR4"/>
<dbReference type="GO" id="GO:0015986">
    <property type="term" value="P:proton motive force-driven ATP synthesis"/>
    <property type="evidence" value="ECO:0000318"/>
    <property type="project" value="GO_Central"/>
</dbReference>
<reference evidence="12" key="3">
    <citation type="submission" date="2015-06" db="UniProtKB">
        <authorList>
            <consortium name="EnsemblMetazoa"/>
        </authorList>
    </citation>
    <scope>IDENTIFICATION</scope>
</reference>
<reference evidence="11 13" key="2">
    <citation type="journal article" date="2013" name="Nature">
        <title>Insights into bilaterian evolution from three spiralian genomes.</title>
        <authorList>
            <person name="Simakov O."/>
            <person name="Marletaz F."/>
            <person name="Cho S.J."/>
            <person name="Edsinger-Gonzales E."/>
            <person name="Havlak P."/>
            <person name="Hellsten U."/>
            <person name="Kuo D.H."/>
            <person name="Larsson T."/>
            <person name="Lv J."/>
            <person name="Arendt D."/>
            <person name="Savage R."/>
            <person name="Osoegawa K."/>
            <person name="de Jong P."/>
            <person name="Grimwood J."/>
            <person name="Chapman J.A."/>
            <person name="Shapiro H."/>
            <person name="Aerts A."/>
            <person name="Otillar R.P."/>
            <person name="Terry A.Y."/>
            <person name="Boore J.L."/>
            <person name="Grigoriev I.V."/>
            <person name="Lindberg D.R."/>
            <person name="Seaver E.C."/>
            <person name="Weisblat D.A."/>
            <person name="Putnam N.H."/>
            <person name="Rokhsar D.S."/>
        </authorList>
    </citation>
    <scope>NUCLEOTIDE SEQUENCE</scope>
</reference>
<dbReference type="RefSeq" id="XP_009025484.1">
    <property type="nucleotide sequence ID" value="XM_009027236.1"/>
</dbReference>
<name>T1FQR4_HELRO</name>
<evidence type="ECO:0000313" key="11">
    <source>
        <dbReference type="EMBL" id="ESN96292.1"/>
    </source>
</evidence>
<organism evidence="12 13">
    <name type="scientific">Helobdella robusta</name>
    <name type="common">Californian leech</name>
    <dbReference type="NCBI Taxonomy" id="6412"/>
    <lineage>
        <taxon>Eukaryota</taxon>
        <taxon>Metazoa</taxon>
        <taxon>Spiralia</taxon>
        <taxon>Lophotrochozoa</taxon>
        <taxon>Annelida</taxon>
        <taxon>Clitellata</taxon>
        <taxon>Hirudinea</taxon>
        <taxon>Rhynchobdellida</taxon>
        <taxon>Glossiphoniidae</taxon>
        <taxon>Helobdella</taxon>
    </lineage>
</organism>
<keyword evidence="8 10" id="KW-0472">Membrane</keyword>
<gene>
    <name evidence="12" type="primary">20211161</name>
    <name evidence="11" type="ORF">HELRODRAFT_189182</name>
</gene>
<dbReference type="GeneID" id="20211161"/>
<keyword evidence="13" id="KW-1185">Reference proteome</keyword>
<evidence type="ECO:0000256" key="5">
    <source>
        <dbReference type="ARBA" id="ARBA00022781"/>
    </source>
</evidence>
<keyword evidence="5 10" id="KW-0375">Hydrogen ion transport</keyword>
<evidence type="ECO:0000256" key="7">
    <source>
        <dbReference type="ARBA" id="ARBA00023128"/>
    </source>
</evidence>
<dbReference type="KEGG" id="hro:HELRODRAFT_189182"/>
<comment type="similarity">
    <text evidence="2 10">Belongs to the ATPase g subunit family.</text>
</comment>
<keyword evidence="4 10" id="KW-0138">CF(0)</keyword>
<dbReference type="PANTHER" id="PTHR12386">
    <property type="entry name" value="ATP SYNTHASE SUBUNIT"/>
    <property type="match status" value="1"/>
</dbReference>
<keyword evidence="7 10" id="KW-0496">Mitochondrion</keyword>
<dbReference type="eggNOG" id="KOG4103">
    <property type="taxonomic scope" value="Eukaryota"/>
</dbReference>
<dbReference type="GO" id="GO:0045259">
    <property type="term" value="C:proton-transporting ATP synthase complex"/>
    <property type="evidence" value="ECO:0007669"/>
    <property type="project" value="UniProtKB-UniRule"/>
</dbReference>
<evidence type="ECO:0000256" key="9">
    <source>
        <dbReference type="ARBA" id="ARBA00023310"/>
    </source>
</evidence>
<reference evidence="13" key="1">
    <citation type="submission" date="2012-12" db="EMBL/GenBank/DDBJ databases">
        <authorList>
            <person name="Hellsten U."/>
            <person name="Grimwood J."/>
            <person name="Chapman J.A."/>
            <person name="Shapiro H."/>
            <person name="Aerts A."/>
            <person name="Otillar R.P."/>
            <person name="Terry A.Y."/>
            <person name="Boore J.L."/>
            <person name="Simakov O."/>
            <person name="Marletaz F."/>
            <person name="Cho S.-J."/>
            <person name="Edsinger-Gonzales E."/>
            <person name="Havlak P."/>
            <person name="Kuo D.-H."/>
            <person name="Larsson T."/>
            <person name="Lv J."/>
            <person name="Arendt D."/>
            <person name="Savage R."/>
            <person name="Osoegawa K."/>
            <person name="de Jong P."/>
            <person name="Lindberg D.R."/>
            <person name="Seaver E.C."/>
            <person name="Weisblat D.A."/>
            <person name="Putnam N.H."/>
            <person name="Grigoriev I.V."/>
            <person name="Rokhsar D.S."/>
        </authorList>
    </citation>
    <scope>NUCLEOTIDE SEQUENCE</scope>
</reference>
<dbReference type="STRING" id="6412.T1FQR4"/>
<dbReference type="HOGENOM" id="CLU_152793_1_1_1"/>
<protein>
    <recommendedName>
        <fullName evidence="10">ATP synthase subunit g</fullName>
        <shortName evidence="10">ATPase subunit g</shortName>
    </recommendedName>
</protein>
<dbReference type="InterPro" id="IPR006808">
    <property type="entry name" value="ATP_synth_F0_gsu_mt"/>
</dbReference>
<comment type="subcellular location">
    <subcellularLocation>
        <location evidence="1">Mitochondrion membrane</location>
    </subcellularLocation>
</comment>
<evidence type="ECO:0000313" key="12">
    <source>
        <dbReference type="EnsemblMetazoa" id="HelroP189182"/>
    </source>
</evidence>
<evidence type="ECO:0000313" key="13">
    <source>
        <dbReference type="Proteomes" id="UP000015101"/>
    </source>
</evidence>
<dbReference type="Pfam" id="PF04718">
    <property type="entry name" value="ATP-synt_G"/>
    <property type="match status" value="1"/>
</dbReference>
<evidence type="ECO:0000256" key="3">
    <source>
        <dbReference type="ARBA" id="ARBA00022448"/>
    </source>
</evidence>
<dbReference type="OMA" id="FYMGEVI"/>
<sequence length="113" mass="12445">MSSAVQKLAGAVPKAIQVGRATLTPKLNTFWKYAKVELKPPTPAEWPQVAQGFQNLAKAVRTQKWKQLTVKEAFINAVVATEVICWFFVGECIGKGTLIGYQIKGAVDFDLHL</sequence>
<evidence type="ECO:0000256" key="4">
    <source>
        <dbReference type="ARBA" id="ARBA00022547"/>
    </source>
</evidence>
<accession>T1FQR4</accession>
<dbReference type="OrthoDB" id="437at2759"/>
<dbReference type="AlphaFoldDB" id="T1FQR4"/>
<dbReference type="GO" id="GO:0015078">
    <property type="term" value="F:proton transmembrane transporter activity"/>
    <property type="evidence" value="ECO:0007669"/>
    <property type="project" value="UniProtKB-UniRule"/>
</dbReference>
<dbReference type="EMBL" id="AMQM01001375">
    <property type="status" value="NOT_ANNOTATED_CDS"/>
    <property type="molecule type" value="Genomic_DNA"/>
</dbReference>
<dbReference type="CTD" id="20211161"/>
<dbReference type="PIRSF" id="PIRSF017835">
    <property type="entry name" value="ATP-synth_g_mitoch_animal"/>
    <property type="match status" value="1"/>
</dbReference>
<evidence type="ECO:0000256" key="1">
    <source>
        <dbReference type="ARBA" id="ARBA00004325"/>
    </source>
</evidence>
<evidence type="ECO:0000256" key="10">
    <source>
        <dbReference type="PIRNR" id="PIRNR017835"/>
    </source>
</evidence>
<evidence type="ECO:0000256" key="6">
    <source>
        <dbReference type="ARBA" id="ARBA00023065"/>
    </source>
</evidence>
<dbReference type="Proteomes" id="UP000015101">
    <property type="component" value="Unassembled WGS sequence"/>
</dbReference>